<dbReference type="AlphaFoldDB" id="A0A1F5KSF1"/>
<proteinExistence type="predicted"/>
<feature type="coiled-coil region" evidence="1">
    <location>
        <begin position="10"/>
        <end position="57"/>
    </location>
</feature>
<dbReference type="STRING" id="1797785.A3B45_04045"/>
<accession>A0A1F5KSF1</accession>
<organism evidence="2 3">
    <name type="scientific">Candidatus Daviesbacteria bacterium RIFCSPLOWO2_01_FULL_39_12</name>
    <dbReference type="NCBI Taxonomy" id="1797785"/>
    <lineage>
        <taxon>Bacteria</taxon>
        <taxon>Candidatus Daviesiibacteriota</taxon>
    </lineage>
</organism>
<name>A0A1F5KSF1_9BACT</name>
<reference evidence="2 3" key="1">
    <citation type="journal article" date="2016" name="Nat. Commun.">
        <title>Thousands of microbial genomes shed light on interconnected biogeochemical processes in an aquifer system.</title>
        <authorList>
            <person name="Anantharaman K."/>
            <person name="Brown C.T."/>
            <person name="Hug L.A."/>
            <person name="Sharon I."/>
            <person name="Castelle C.J."/>
            <person name="Probst A.J."/>
            <person name="Thomas B.C."/>
            <person name="Singh A."/>
            <person name="Wilkins M.J."/>
            <person name="Karaoz U."/>
            <person name="Brodie E.L."/>
            <person name="Williams K.H."/>
            <person name="Hubbard S.S."/>
            <person name="Banfield J.F."/>
        </authorList>
    </citation>
    <scope>NUCLEOTIDE SEQUENCE [LARGE SCALE GENOMIC DNA]</scope>
</reference>
<dbReference type="Proteomes" id="UP000178565">
    <property type="component" value="Unassembled WGS sequence"/>
</dbReference>
<keyword evidence="1" id="KW-0175">Coiled coil</keyword>
<evidence type="ECO:0000313" key="2">
    <source>
        <dbReference type="EMBL" id="OGE43750.1"/>
    </source>
</evidence>
<evidence type="ECO:0000313" key="3">
    <source>
        <dbReference type="Proteomes" id="UP000178565"/>
    </source>
</evidence>
<gene>
    <name evidence="2" type="ORF">A3B45_04045</name>
</gene>
<evidence type="ECO:0000256" key="1">
    <source>
        <dbReference type="SAM" id="Coils"/>
    </source>
</evidence>
<comment type="caution">
    <text evidence="2">The sequence shown here is derived from an EMBL/GenBank/DDBJ whole genome shotgun (WGS) entry which is preliminary data.</text>
</comment>
<dbReference type="EMBL" id="MFDM01000013">
    <property type="protein sequence ID" value="OGE43750.1"/>
    <property type="molecule type" value="Genomic_DNA"/>
</dbReference>
<sequence>MLTSRDIKLLIETFKTRAEADEDLRKLREEMATKDMLREVMTKLDAVYKELKDMRLEQDMHVQMHRDIREELDSLKSSIHSS</sequence>
<protein>
    <submittedName>
        <fullName evidence="2">Uncharacterized protein</fullName>
    </submittedName>
</protein>